<dbReference type="AlphaFoldDB" id="A0A2P8D821"/>
<evidence type="ECO:0000313" key="2">
    <source>
        <dbReference type="EMBL" id="PSK93376.1"/>
    </source>
</evidence>
<evidence type="ECO:0000256" key="1">
    <source>
        <dbReference type="SAM" id="Phobius"/>
    </source>
</evidence>
<keyword evidence="1" id="KW-0812">Transmembrane</keyword>
<reference evidence="2 3" key="1">
    <citation type="submission" date="2018-03" db="EMBL/GenBank/DDBJ databases">
        <title>Genomic Encyclopedia of Type Strains, Phase III (KMG-III): the genomes of soil and plant-associated and newly described type strains.</title>
        <authorList>
            <person name="Whitman W."/>
        </authorList>
    </citation>
    <scope>NUCLEOTIDE SEQUENCE [LARGE SCALE GENOMIC DNA]</scope>
    <source>
        <strain evidence="2 3">CGMCC 1.12700</strain>
    </source>
</reference>
<dbReference type="Proteomes" id="UP000240572">
    <property type="component" value="Unassembled WGS sequence"/>
</dbReference>
<evidence type="ECO:0000313" key="3">
    <source>
        <dbReference type="Proteomes" id="UP000240572"/>
    </source>
</evidence>
<dbReference type="EMBL" id="PYGD01000002">
    <property type="protein sequence ID" value="PSK93376.1"/>
    <property type="molecule type" value="Genomic_DNA"/>
</dbReference>
<feature type="transmembrane region" description="Helical" evidence="1">
    <location>
        <begin position="6"/>
        <end position="26"/>
    </location>
</feature>
<name>A0A2P8D821_9BACT</name>
<accession>A0A2P8D821</accession>
<keyword evidence="1" id="KW-1133">Transmembrane helix</keyword>
<protein>
    <recommendedName>
        <fullName evidence="4">DUF2931 family protein</fullName>
    </recommendedName>
</protein>
<comment type="caution">
    <text evidence="2">The sequence shown here is derived from an EMBL/GenBank/DDBJ whole genome shotgun (WGS) entry which is preliminary data.</text>
</comment>
<organism evidence="2 3">
    <name type="scientific">Taibaiella chishuiensis</name>
    <dbReference type="NCBI Taxonomy" id="1434707"/>
    <lineage>
        <taxon>Bacteria</taxon>
        <taxon>Pseudomonadati</taxon>
        <taxon>Bacteroidota</taxon>
        <taxon>Chitinophagia</taxon>
        <taxon>Chitinophagales</taxon>
        <taxon>Chitinophagaceae</taxon>
        <taxon>Taibaiella</taxon>
    </lineage>
</organism>
<dbReference type="RefSeq" id="WP_181358398.1">
    <property type="nucleotide sequence ID" value="NZ_PYGD01000002.1"/>
</dbReference>
<dbReference type="InterPro" id="IPR021326">
    <property type="entry name" value="DUF2931"/>
</dbReference>
<proteinExistence type="predicted"/>
<evidence type="ECO:0008006" key="4">
    <source>
        <dbReference type="Google" id="ProtNLM"/>
    </source>
</evidence>
<gene>
    <name evidence="2" type="ORF">B0I18_102346</name>
</gene>
<dbReference type="Pfam" id="PF11153">
    <property type="entry name" value="DUF2931"/>
    <property type="match status" value="1"/>
</dbReference>
<keyword evidence="1" id="KW-0472">Membrane</keyword>
<keyword evidence="3" id="KW-1185">Reference proteome</keyword>
<sequence>MKLNFINRAYLALACIVLVAIVVRICRYKSWERYYYFSSISAPASYPVYVREAYFITADPNDDSWFDNRDVNDFNTTWGDEYFFPEVRTAMRLPEKLVLKYASYRDSKFYRDTLDLPREQIRRAFEQAVKKNTTRSMGTSDQGRRGLYFVLGIGNGGKVVLWLRGKGFEQQVLKTVIAAREPEGDDTYYRKRLPKQEYLDEVFDRLPDSLRREMARGWEAGASYGDSLSHYTGKDVD</sequence>